<keyword evidence="3" id="KW-1185">Reference proteome</keyword>
<evidence type="ECO:0000313" key="2">
    <source>
        <dbReference type="EMBL" id="KAH9313645.1"/>
    </source>
</evidence>
<feature type="non-terminal residue" evidence="2">
    <location>
        <position position="1"/>
    </location>
</feature>
<accession>A0AA38G0Q3</accession>
<reference evidence="2 3" key="1">
    <citation type="journal article" date="2021" name="Nat. Plants">
        <title>The Taxus genome provides insights into paclitaxel biosynthesis.</title>
        <authorList>
            <person name="Xiong X."/>
            <person name="Gou J."/>
            <person name="Liao Q."/>
            <person name="Li Y."/>
            <person name="Zhou Q."/>
            <person name="Bi G."/>
            <person name="Li C."/>
            <person name="Du R."/>
            <person name="Wang X."/>
            <person name="Sun T."/>
            <person name="Guo L."/>
            <person name="Liang H."/>
            <person name="Lu P."/>
            <person name="Wu Y."/>
            <person name="Zhang Z."/>
            <person name="Ro D.K."/>
            <person name="Shang Y."/>
            <person name="Huang S."/>
            <person name="Yan J."/>
        </authorList>
    </citation>
    <scope>NUCLEOTIDE SEQUENCE [LARGE SCALE GENOMIC DNA]</scope>
    <source>
        <strain evidence="2">Ta-2019</strain>
    </source>
</reference>
<dbReference type="GO" id="GO:0003676">
    <property type="term" value="F:nucleic acid binding"/>
    <property type="evidence" value="ECO:0007669"/>
    <property type="project" value="InterPro"/>
</dbReference>
<dbReference type="GO" id="GO:0004523">
    <property type="term" value="F:RNA-DNA hybrid ribonuclease activity"/>
    <property type="evidence" value="ECO:0007669"/>
    <property type="project" value="InterPro"/>
</dbReference>
<organism evidence="2 3">
    <name type="scientific">Taxus chinensis</name>
    <name type="common">Chinese yew</name>
    <name type="synonym">Taxus wallichiana var. chinensis</name>
    <dbReference type="NCBI Taxonomy" id="29808"/>
    <lineage>
        <taxon>Eukaryota</taxon>
        <taxon>Viridiplantae</taxon>
        <taxon>Streptophyta</taxon>
        <taxon>Embryophyta</taxon>
        <taxon>Tracheophyta</taxon>
        <taxon>Spermatophyta</taxon>
        <taxon>Pinopsida</taxon>
        <taxon>Pinidae</taxon>
        <taxon>Conifers II</taxon>
        <taxon>Cupressales</taxon>
        <taxon>Taxaceae</taxon>
        <taxon>Taxus</taxon>
    </lineage>
</organism>
<dbReference type="PANTHER" id="PTHR48475">
    <property type="entry name" value="RIBONUCLEASE H"/>
    <property type="match status" value="1"/>
</dbReference>
<name>A0AA38G0Q3_TAXCH</name>
<feature type="non-terminal residue" evidence="2">
    <location>
        <position position="68"/>
    </location>
</feature>
<dbReference type="Pfam" id="PF13456">
    <property type="entry name" value="RVT_3"/>
    <property type="match status" value="1"/>
</dbReference>
<dbReference type="AlphaFoldDB" id="A0AA38G0Q3"/>
<dbReference type="PROSITE" id="PS50879">
    <property type="entry name" value="RNASE_H_1"/>
    <property type="match status" value="1"/>
</dbReference>
<dbReference type="InterPro" id="IPR002156">
    <property type="entry name" value="RNaseH_domain"/>
</dbReference>
<evidence type="ECO:0000313" key="3">
    <source>
        <dbReference type="Proteomes" id="UP000824469"/>
    </source>
</evidence>
<dbReference type="SUPFAM" id="SSF53098">
    <property type="entry name" value="Ribonuclease H-like"/>
    <property type="match status" value="1"/>
</dbReference>
<gene>
    <name evidence="2" type="ORF">KI387_022272</name>
</gene>
<evidence type="ECO:0000259" key="1">
    <source>
        <dbReference type="PROSITE" id="PS50879"/>
    </source>
</evidence>
<dbReference type="Proteomes" id="UP000824469">
    <property type="component" value="Unassembled WGS sequence"/>
</dbReference>
<dbReference type="InterPro" id="IPR012337">
    <property type="entry name" value="RNaseH-like_sf"/>
</dbReference>
<dbReference type="Gene3D" id="3.30.420.10">
    <property type="entry name" value="Ribonuclease H-like superfamily/Ribonuclease H"/>
    <property type="match status" value="1"/>
</dbReference>
<dbReference type="InterPro" id="IPR036397">
    <property type="entry name" value="RNaseH_sf"/>
</dbReference>
<dbReference type="EMBL" id="JAHRHJ020000005">
    <property type="protein sequence ID" value="KAH9313645.1"/>
    <property type="molecule type" value="Genomic_DNA"/>
</dbReference>
<sequence length="68" mass="7497">CQQGGGTGFVMIPPWGAPIPVVHKLKFECTNNKAEYEAFVLGLQNAINLNARHIDIFNDSELIINQVT</sequence>
<proteinExistence type="predicted"/>
<protein>
    <recommendedName>
        <fullName evidence="1">RNase H type-1 domain-containing protein</fullName>
    </recommendedName>
</protein>
<comment type="caution">
    <text evidence="2">The sequence shown here is derived from an EMBL/GenBank/DDBJ whole genome shotgun (WGS) entry which is preliminary data.</text>
</comment>
<feature type="domain" description="RNase H type-1" evidence="1">
    <location>
        <begin position="1"/>
        <end position="68"/>
    </location>
</feature>
<dbReference type="PANTHER" id="PTHR48475:SF1">
    <property type="entry name" value="RNASE H TYPE-1 DOMAIN-CONTAINING PROTEIN"/>
    <property type="match status" value="1"/>
</dbReference>